<sequence>MVRHGFPPFPRSSPQRRLVLSNNSPPISTHPAVIKNIEYETAQDVLDAVAKILYAEITSHAQKEALTREQSGYLVGWHDALHAIRYLADKIDGFATDGREHAIVGVPSIPSFPDSASIEGATELIMVRGPKFMREHEHRARPIPGGTLFGPGPARSRYPEATTGTTCSSSNPIDTPSSANISSSIGDLLYDEQPTVHHPKNHLHASGVLRNIPTLNLIRLYEREARLSEHKILAELARSRLIRQAILQDRFFGNVPAFPPPATDDGSDFYLFGDDVNQFLVSEAQEARTLGDVKQTFRDWRRDDEASAIGEPLRAGVGAPSGGFFGGSVGNDAGGSTTPLAPPPLKWNSPQQRKYTFLSEESRTPSPEREVSPFRTVVRSKTPAVRKTESSTWYIRNSSTSPASDFSSSEHQQETEKLDALAEHLSVDDGPAPSSTSRRSGDSTKSKPAQTPRKPQPLKKQNPTPAEAALDYIRLRRIPQHASAAHFTAPNQPKKTNYSWHHPNQRAAAASPDDVDQLIETSGGSWETNGASYDDDQCWRAVTEEAQEGDLDRAHQDEDLGRDQWGLGIELTGATLKDSKQGRVSETDQWSQW</sequence>
<dbReference type="Proteomes" id="UP000654918">
    <property type="component" value="Unassembled WGS sequence"/>
</dbReference>
<dbReference type="EMBL" id="WIGO01000043">
    <property type="protein sequence ID" value="KAF6835049.1"/>
    <property type="molecule type" value="Genomic_DNA"/>
</dbReference>
<keyword evidence="3" id="KW-1185">Reference proteome</keyword>
<feature type="compositionally biased region" description="Low complexity" evidence="1">
    <location>
        <begin position="398"/>
        <end position="409"/>
    </location>
</feature>
<comment type="caution">
    <text evidence="2">The sequence shown here is derived from an EMBL/GenBank/DDBJ whole genome shotgun (WGS) entry which is preliminary data.</text>
</comment>
<feature type="compositionally biased region" description="Polar residues" evidence="1">
    <location>
        <begin position="162"/>
        <end position="178"/>
    </location>
</feature>
<evidence type="ECO:0000313" key="3">
    <source>
        <dbReference type="Proteomes" id="UP000654918"/>
    </source>
</evidence>
<gene>
    <name evidence="2" type="ORF">CPLU01_04527</name>
</gene>
<name>A0A8H6KP21_9PEZI</name>
<proteinExistence type="predicted"/>
<evidence type="ECO:0000313" key="2">
    <source>
        <dbReference type="EMBL" id="KAF6835049.1"/>
    </source>
</evidence>
<accession>A0A8H6KP21</accession>
<reference evidence="2" key="1">
    <citation type="journal article" date="2020" name="Phytopathology">
        <title>Genome Sequence Resources of Colletotrichum truncatum, C. plurivorum, C. musicola, and C. sojae: Four Species Pathogenic to Soybean (Glycine max).</title>
        <authorList>
            <person name="Rogerio F."/>
            <person name="Boufleur T.R."/>
            <person name="Ciampi-Guillardi M."/>
            <person name="Sukno S.A."/>
            <person name="Thon M.R."/>
            <person name="Massola Junior N.S."/>
            <person name="Baroncelli R."/>
        </authorList>
    </citation>
    <scope>NUCLEOTIDE SEQUENCE</scope>
    <source>
        <strain evidence="2">LFN00145</strain>
    </source>
</reference>
<evidence type="ECO:0000256" key="1">
    <source>
        <dbReference type="SAM" id="MobiDB-lite"/>
    </source>
</evidence>
<feature type="compositionally biased region" description="Basic and acidic residues" evidence="1">
    <location>
        <begin position="360"/>
        <end position="372"/>
    </location>
</feature>
<feature type="compositionally biased region" description="Basic and acidic residues" evidence="1">
    <location>
        <begin position="411"/>
        <end position="427"/>
    </location>
</feature>
<feature type="region of interest" description="Disordered" evidence="1">
    <location>
        <begin position="325"/>
        <end position="465"/>
    </location>
</feature>
<protein>
    <submittedName>
        <fullName evidence="2">Uncharacterized protein</fullName>
    </submittedName>
</protein>
<feature type="region of interest" description="Disordered" evidence="1">
    <location>
        <begin position="1"/>
        <end position="23"/>
    </location>
</feature>
<feature type="region of interest" description="Disordered" evidence="1">
    <location>
        <begin position="158"/>
        <end position="178"/>
    </location>
</feature>
<organism evidence="2 3">
    <name type="scientific">Colletotrichum plurivorum</name>
    <dbReference type="NCBI Taxonomy" id="2175906"/>
    <lineage>
        <taxon>Eukaryota</taxon>
        <taxon>Fungi</taxon>
        <taxon>Dikarya</taxon>
        <taxon>Ascomycota</taxon>
        <taxon>Pezizomycotina</taxon>
        <taxon>Sordariomycetes</taxon>
        <taxon>Hypocreomycetidae</taxon>
        <taxon>Glomerellales</taxon>
        <taxon>Glomerellaceae</taxon>
        <taxon>Colletotrichum</taxon>
        <taxon>Colletotrichum orchidearum species complex</taxon>
    </lineage>
</organism>
<dbReference type="AlphaFoldDB" id="A0A8H6KP21"/>